<keyword evidence="2" id="KW-1185">Reference proteome</keyword>
<proteinExistence type="predicted"/>
<dbReference type="AlphaFoldDB" id="A0A2V5I714"/>
<accession>A0A2V5I714</accession>
<dbReference type="EMBL" id="KZ825130">
    <property type="protein sequence ID" value="PYI19867.1"/>
    <property type="molecule type" value="Genomic_DNA"/>
</dbReference>
<dbReference type="STRING" id="1450538.A0A2V5I714"/>
<evidence type="ECO:0000313" key="2">
    <source>
        <dbReference type="Proteomes" id="UP000249829"/>
    </source>
</evidence>
<protein>
    <submittedName>
        <fullName evidence="1">Uncharacterized protein</fullName>
    </submittedName>
</protein>
<evidence type="ECO:0000313" key="1">
    <source>
        <dbReference type="EMBL" id="PYI19867.1"/>
    </source>
</evidence>
<dbReference type="Proteomes" id="UP000249829">
    <property type="component" value="Unassembled WGS sequence"/>
</dbReference>
<organism evidence="1 2">
    <name type="scientific">Aspergillus violaceofuscus (strain CBS 115571)</name>
    <dbReference type="NCBI Taxonomy" id="1450538"/>
    <lineage>
        <taxon>Eukaryota</taxon>
        <taxon>Fungi</taxon>
        <taxon>Dikarya</taxon>
        <taxon>Ascomycota</taxon>
        <taxon>Pezizomycotina</taxon>
        <taxon>Eurotiomycetes</taxon>
        <taxon>Eurotiomycetidae</taxon>
        <taxon>Eurotiales</taxon>
        <taxon>Aspergillaceae</taxon>
        <taxon>Aspergillus</taxon>
    </lineage>
</organism>
<name>A0A2V5I714_ASPV1</name>
<reference evidence="1 2" key="1">
    <citation type="submission" date="2018-02" db="EMBL/GenBank/DDBJ databases">
        <title>The genomes of Aspergillus section Nigri reveals drivers in fungal speciation.</title>
        <authorList>
            <consortium name="DOE Joint Genome Institute"/>
            <person name="Vesth T.C."/>
            <person name="Nybo J."/>
            <person name="Theobald S."/>
            <person name="Brandl J."/>
            <person name="Frisvad J.C."/>
            <person name="Nielsen K.F."/>
            <person name="Lyhne E.K."/>
            <person name="Kogle M.E."/>
            <person name="Kuo A."/>
            <person name="Riley R."/>
            <person name="Clum A."/>
            <person name="Nolan M."/>
            <person name="Lipzen A."/>
            <person name="Salamov A."/>
            <person name="Henrissat B."/>
            <person name="Wiebenga A."/>
            <person name="De vries R.P."/>
            <person name="Grigoriev I.V."/>
            <person name="Mortensen U.H."/>
            <person name="Andersen M.R."/>
            <person name="Baker S.E."/>
        </authorList>
    </citation>
    <scope>NUCLEOTIDE SEQUENCE [LARGE SCALE GENOMIC DNA]</scope>
    <source>
        <strain evidence="1 2">CBS 115571</strain>
    </source>
</reference>
<sequence length="212" mass="23899">MLLSVDSEEEKDRRAIALAGGPQVVPVTACELSYASGSFLSPSGQRARVRRNNRSSRDESLSLTIGKPRIEEDLRVGAPSLLELVCYRKVIGPEHPLRIQDLALTLKSFEICQEHDLEIGDDVQFWKQRGLLEQDKPSVTTVTISVKRKPTDPDWAARGTRAAWAVYHYLRELKDPAIVEDNVAVEIYDFLSARHRLRLQSCTEEDAIFPQS</sequence>
<gene>
    <name evidence="1" type="ORF">BO99DRAFT_131320</name>
</gene>